<protein>
    <submittedName>
        <fullName evidence="6">Molybdate ABC transporter substrate-binding protein</fullName>
    </submittedName>
</protein>
<keyword evidence="4" id="KW-0500">Molybdenum</keyword>
<dbReference type="PANTHER" id="PTHR30632:SF14">
    <property type="entry name" value="TUNGSTATE_MOLYBDATE_CHROMATE-BINDING PROTEIN MODA"/>
    <property type="match status" value="1"/>
</dbReference>
<dbReference type="PIRSF" id="PIRSF004846">
    <property type="entry name" value="ModA"/>
    <property type="match status" value="1"/>
</dbReference>
<comment type="caution">
    <text evidence="6">The sequence shown here is derived from an EMBL/GenBank/DDBJ whole genome shotgun (WGS) entry which is preliminary data.</text>
</comment>
<sequence>MISCVSHLHIFFRQFSFAGLRRWLVGICCCIACLHTNAATAGETRIAVAANFYSSASALAQAFEQHSSHTLKLSTASTGKLAIQIMHGAPFDVFLAADTRRPQRLIKQGFAVAPASTYAIGQLALFSKAIRLDQLGSSALLDGSIHRIALANPESAPYGLAAQQFLNSLQLDNKIIRVTGDNVSQALQFADTGNVDAAFVSLGQAKATQGYYTVINSDKITPIKQQAVLLKRAQKNAAALEFLTFLHSPVAKKIITDHGYLTE</sequence>
<dbReference type="Gene3D" id="3.40.190.10">
    <property type="entry name" value="Periplasmic binding protein-like II"/>
    <property type="match status" value="2"/>
</dbReference>
<dbReference type="RefSeq" id="WP_083609887.1">
    <property type="nucleotide sequence ID" value="NZ_JAUOPG010000011.1"/>
</dbReference>
<evidence type="ECO:0000313" key="6">
    <source>
        <dbReference type="EMBL" id="MDO6454970.1"/>
    </source>
</evidence>
<evidence type="ECO:0000256" key="2">
    <source>
        <dbReference type="ARBA" id="ARBA00022723"/>
    </source>
</evidence>
<evidence type="ECO:0000256" key="4">
    <source>
        <dbReference type="PIRSR" id="PIRSR004846-1"/>
    </source>
</evidence>
<dbReference type="CDD" id="cd13539">
    <property type="entry name" value="PBP2_AvModA"/>
    <property type="match status" value="1"/>
</dbReference>
<proteinExistence type="inferred from homology"/>
<dbReference type="GO" id="GO:0015689">
    <property type="term" value="P:molybdate ion transport"/>
    <property type="evidence" value="ECO:0007669"/>
    <property type="project" value="InterPro"/>
</dbReference>
<comment type="similarity">
    <text evidence="1">Belongs to the bacterial solute-binding protein ModA family.</text>
</comment>
<keyword evidence="2 4" id="KW-0479">Metal-binding</keyword>
<organism evidence="6 7">
    <name type="scientific">Neptunomonas phycophila</name>
    <dbReference type="NCBI Taxonomy" id="1572645"/>
    <lineage>
        <taxon>Bacteria</taxon>
        <taxon>Pseudomonadati</taxon>
        <taxon>Pseudomonadota</taxon>
        <taxon>Gammaproteobacteria</taxon>
        <taxon>Oceanospirillales</taxon>
        <taxon>Oceanospirillaceae</taxon>
        <taxon>Neptunomonas</taxon>
    </lineage>
</organism>
<evidence type="ECO:0000256" key="3">
    <source>
        <dbReference type="ARBA" id="ARBA00022729"/>
    </source>
</evidence>
<dbReference type="GO" id="GO:0046872">
    <property type="term" value="F:metal ion binding"/>
    <property type="evidence" value="ECO:0007669"/>
    <property type="project" value="UniProtKB-KW"/>
</dbReference>
<dbReference type="EMBL" id="JAUOPG010000011">
    <property type="protein sequence ID" value="MDO6454970.1"/>
    <property type="molecule type" value="Genomic_DNA"/>
</dbReference>
<evidence type="ECO:0000256" key="1">
    <source>
        <dbReference type="ARBA" id="ARBA00009175"/>
    </source>
</evidence>
<feature type="binding site" evidence="4">
    <location>
        <position position="78"/>
    </location>
    <ligand>
        <name>molybdate</name>
        <dbReference type="ChEBI" id="CHEBI:36264"/>
    </ligand>
</feature>
<evidence type="ECO:0000256" key="5">
    <source>
        <dbReference type="SAM" id="SignalP"/>
    </source>
</evidence>
<name>A0AAW7XLN3_9GAMM</name>
<reference evidence="6" key="1">
    <citation type="submission" date="2023-07" db="EMBL/GenBank/DDBJ databases">
        <title>Genome content predicts the carbon catabolic preferences of heterotrophic bacteria.</title>
        <authorList>
            <person name="Gralka M."/>
        </authorList>
    </citation>
    <scope>NUCLEOTIDE SEQUENCE</scope>
    <source>
        <strain evidence="6">I2M16</strain>
    </source>
</reference>
<accession>A0AAW7XLN3</accession>
<feature type="chain" id="PRO_5043488196" evidence="5">
    <location>
        <begin position="42"/>
        <end position="263"/>
    </location>
</feature>
<evidence type="ECO:0000313" key="7">
    <source>
        <dbReference type="Proteomes" id="UP001169862"/>
    </source>
</evidence>
<dbReference type="GO" id="GO:0030973">
    <property type="term" value="F:molybdate ion binding"/>
    <property type="evidence" value="ECO:0007669"/>
    <property type="project" value="InterPro"/>
</dbReference>
<dbReference type="Pfam" id="PF13531">
    <property type="entry name" value="SBP_bac_11"/>
    <property type="match status" value="1"/>
</dbReference>
<dbReference type="InterPro" id="IPR005950">
    <property type="entry name" value="ModA"/>
</dbReference>
<feature type="signal peptide" evidence="5">
    <location>
        <begin position="1"/>
        <end position="41"/>
    </location>
</feature>
<keyword evidence="3 5" id="KW-0732">Signal</keyword>
<gene>
    <name evidence="6" type="primary">modA</name>
    <name evidence="6" type="ORF">Q4490_15475</name>
</gene>
<dbReference type="NCBIfam" id="TIGR01256">
    <property type="entry name" value="modA"/>
    <property type="match status" value="1"/>
</dbReference>
<dbReference type="PANTHER" id="PTHR30632">
    <property type="entry name" value="MOLYBDATE-BINDING PERIPLASMIC PROTEIN"/>
    <property type="match status" value="1"/>
</dbReference>
<dbReference type="InterPro" id="IPR050682">
    <property type="entry name" value="ModA/WtpA"/>
</dbReference>
<feature type="binding site" evidence="4">
    <location>
        <position position="183"/>
    </location>
    <ligand>
        <name>molybdate</name>
        <dbReference type="ChEBI" id="CHEBI:36264"/>
    </ligand>
</feature>
<dbReference type="AlphaFoldDB" id="A0AAW7XLN3"/>
<dbReference type="InterPro" id="IPR044084">
    <property type="entry name" value="AvModA-like_subst-bd"/>
</dbReference>
<dbReference type="SUPFAM" id="SSF53850">
    <property type="entry name" value="Periplasmic binding protein-like II"/>
    <property type="match status" value="1"/>
</dbReference>
<dbReference type="Proteomes" id="UP001169862">
    <property type="component" value="Unassembled WGS sequence"/>
</dbReference>